<keyword evidence="1" id="KW-0812">Transmembrane</keyword>
<reference evidence="2 3" key="1">
    <citation type="submission" date="2023-07" db="EMBL/GenBank/DDBJ databases">
        <title>Genomic Encyclopedia of Type Strains, Phase IV (KMG-IV): sequencing the most valuable type-strain genomes for metagenomic binning, comparative biology and taxonomic classification.</title>
        <authorList>
            <person name="Goeker M."/>
        </authorList>
    </citation>
    <scope>NUCLEOTIDE SEQUENCE [LARGE SCALE GENOMIC DNA]</scope>
    <source>
        <strain evidence="2 3">DSM 1400</strain>
    </source>
</reference>
<dbReference type="Proteomes" id="UP001224418">
    <property type="component" value="Unassembled WGS sequence"/>
</dbReference>
<organism evidence="2 3">
    <name type="scientific">Hathewaya limosa</name>
    <name type="common">Clostridium limosum</name>
    <dbReference type="NCBI Taxonomy" id="1536"/>
    <lineage>
        <taxon>Bacteria</taxon>
        <taxon>Bacillati</taxon>
        <taxon>Bacillota</taxon>
        <taxon>Clostridia</taxon>
        <taxon>Eubacteriales</taxon>
        <taxon>Clostridiaceae</taxon>
        <taxon>Hathewaya</taxon>
    </lineage>
</organism>
<name>A0ABU0JQR5_HATLI</name>
<gene>
    <name evidence="2" type="ORF">QOZ93_000090</name>
</gene>
<keyword evidence="3" id="KW-1185">Reference proteome</keyword>
<dbReference type="RefSeq" id="WP_307354701.1">
    <property type="nucleotide sequence ID" value="NZ_BAAACJ010000024.1"/>
</dbReference>
<keyword evidence="1" id="KW-0472">Membrane</keyword>
<evidence type="ECO:0000256" key="1">
    <source>
        <dbReference type="SAM" id="Phobius"/>
    </source>
</evidence>
<feature type="transmembrane region" description="Helical" evidence="1">
    <location>
        <begin position="16"/>
        <end position="34"/>
    </location>
</feature>
<keyword evidence="1" id="KW-1133">Transmembrane helix</keyword>
<dbReference type="EMBL" id="JAUSWN010000001">
    <property type="protein sequence ID" value="MDQ0478389.1"/>
    <property type="molecule type" value="Genomic_DNA"/>
</dbReference>
<evidence type="ECO:0000313" key="2">
    <source>
        <dbReference type="EMBL" id="MDQ0478389.1"/>
    </source>
</evidence>
<accession>A0ABU0JQR5</accession>
<comment type="caution">
    <text evidence="2">The sequence shown here is derived from an EMBL/GenBank/DDBJ whole genome shotgun (WGS) entry which is preliminary data.</text>
</comment>
<feature type="transmembrane region" description="Helical" evidence="1">
    <location>
        <begin position="40"/>
        <end position="58"/>
    </location>
</feature>
<evidence type="ECO:0008006" key="4">
    <source>
        <dbReference type="Google" id="ProtNLM"/>
    </source>
</evidence>
<protein>
    <recommendedName>
        <fullName evidence="4">Transmembrane protein</fullName>
    </recommendedName>
</protein>
<sequence length="193" mass="23245">MKLNKAIKKQKKNFKTFLFLMGFIFMLFPCVVIFGKIYNYYIYIYVGLSDAIVLFAILNRIDEENLIYENKLKKFDIKNGIFESKVSFNCEDVVFVHIEEKMENNIILIIKSKRNNRGLKKIGKSFLKKHPYAATYYYNLYQLKPNYNYYYVIVTNGKYKKYFLLNELYRSCFNAFYSEESISNIKKYREELS</sequence>
<evidence type="ECO:0000313" key="3">
    <source>
        <dbReference type="Proteomes" id="UP001224418"/>
    </source>
</evidence>
<proteinExistence type="predicted"/>